<organism evidence="2 3">
    <name type="scientific">Modicella reniformis</name>
    <dbReference type="NCBI Taxonomy" id="1440133"/>
    <lineage>
        <taxon>Eukaryota</taxon>
        <taxon>Fungi</taxon>
        <taxon>Fungi incertae sedis</taxon>
        <taxon>Mucoromycota</taxon>
        <taxon>Mortierellomycotina</taxon>
        <taxon>Mortierellomycetes</taxon>
        <taxon>Mortierellales</taxon>
        <taxon>Mortierellaceae</taxon>
        <taxon>Modicella</taxon>
    </lineage>
</organism>
<sequence length="66" mass="7228">MDRIPPAQKPLASVASINGARLSEPRPRSTALDFDEDNEDVDIEDTDEVEVEFSNLKTGQEPSRAG</sequence>
<keyword evidence="3" id="KW-1185">Reference proteome</keyword>
<dbReference type="EMBL" id="JAAAHW010000354">
    <property type="protein sequence ID" value="KAG0003392.1"/>
    <property type="molecule type" value="Genomic_DNA"/>
</dbReference>
<evidence type="ECO:0000313" key="2">
    <source>
        <dbReference type="EMBL" id="KAG0003392.1"/>
    </source>
</evidence>
<feature type="compositionally biased region" description="Acidic residues" evidence="1">
    <location>
        <begin position="33"/>
        <end position="44"/>
    </location>
</feature>
<reference evidence="2" key="1">
    <citation type="journal article" date="2020" name="Fungal Divers.">
        <title>Resolving the Mortierellaceae phylogeny through synthesis of multi-gene phylogenetics and phylogenomics.</title>
        <authorList>
            <person name="Vandepol N."/>
            <person name="Liber J."/>
            <person name="Desiro A."/>
            <person name="Na H."/>
            <person name="Kennedy M."/>
            <person name="Barry K."/>
            <person name="Grigoriev I.V."/>
            <person name="Miller A.N."/>
            <person name="O'Donnell K."/>
            <person name="Stajich J.E."/>
            <person name="Bonito G."/>
        </authorList>
    </citation>
    <scope>NUCLEOTIDE SEQUENCE</scope>
    <source>
        <strain evidence="2">MES-2147</strain>
    </source>
</reference>
<evidence type="ECO:0000313" key="3">
    <source>
        <dbReference type="Proteomes" id="UP000749646"/>
    </source>
</evidence>
<evidence type="ECO:0000256" key="1">
    <source>
        <dbReference type="SAM" id="MobiDB-lite"/>
    </source>
</evidence>
<comment type="caution">
    <text evidence="2">The sequence shown here is derived from an EMBL/GenBank/DDBJ whole genome shotgun (WGS) entry which is preliminary data.</text>
</comment>
<dbReference type="Proteomes" id="UP000749646">
    <property type="component" value="Unassembled WGS sequence"/>
</dbReference>
<dbReference type="AlphaFoldDB" id="A0A9P6MJL7"/>
<protein>
    <submittedName>
        <fullName evidence="2">Uncharacterized protein</fullName>
    </submittedName>
</protein>
<name>A0A9P6MJL7_9FUNG</name>
<proteinExistence type="predicted"/>
<gene>
    <name evidence="2" type="ORF">BGZ65_001748</name>
</gene>
<accession>A0A9P6MJL7</accession>
<feature type="region of interest" description="Disordered" evidence="1">
    <location>
        <begin position="1"/>
        <end position="44"/>
    </location>
</feature>